<dbReference type="OrthoDB" id="197068at2759"/>
<dbReference type="NCBIfam" id="TIGR01093">
    <property type="entry name" value="aroD"/>
    <property type="match status" value="1"/>
</dbReference>
<proteinExistence type="predicted"/>
<dbReference type="InterPro" id="IPR013785">
    <property type="entry name" value="Aldolase_TIM"/>
</dbReference>
<reference evidence="8 9" key="1">
    <citation type="journal article" date="2018" name="BMC Genomics">
        <title>Genomic evidence for intraspecific hybridization in a clonal and extremely halotolerant yeast.</title>
        <authorList>
            <person name="Gostincar C."/>
            <person name="Stajich J.E."/>
            <person name="Zupancic J."/>
            <person name="Zalar P."/>
            <person name="Gunde-Cimerman N."/>
        </authorList>
    </citation>
    <scope>NUCLEOTIDE SEQUENCE [LARGE SCALE GENOMIC DNA]</scope>
    <source>
        <strain evidence="8 9">EXF-120</strain>
    </source>
</reference>
<evidence type="ECO:0000313" key="8">
    <source>
        <dbReference type="EMBL" id="RMZ27616.1"/>
    </source>
</evidence>
<dbReference type="Gene3D" id="3.20.20.70">
    <property type="entry name" value="Aldolase class I"/>
    <property type="match status" value="1"/>
</dbReference>
<protein>
    <recommendedName>
        <fullName evidence="7">Xylanolytic transcriptional activator regulatory domain-containing protein</fullName>
    </recommendedName>
</protein>
<name>A0A3M7IQM7_HORWE</name>
<feature type="compositionally biased region" description="Polar residues" evidence="6">
    <location>
        <begin position="1536"/>
        <end position="1563"/>
    </location>
</feature>
<keyword evidence="5" id="KW-0539">Nucleus</keyword>
<dbReference type="Pfam" id="PF04082">
    <property type="entry name" value="Fungal_trans"/>
    <property type="match status" value="1"/>
</dbReference>
<dbReference type="GO" id="GO:0006351">
    <property type="term" value="P:DNA-templated transcription"/>
    <property type="evidence" value="ECO:0007669"/>
    <property type="project" value="InterPro"/>
</dbReference>
<feature type="compositionally biased region" description="Polar residues" evidence="6">
    <location>
        <begin position="1481"/>
        <end position="1501"/>
    </location>
</feature>
<dbReference type="SMART" id="SM00906">
    <property type="entry name" value="Fungal_trans"/>
    <property type="match status" value="1"/>
</dbReference>
<evidence type="ECO:0000256" key="4">
    <source>
        <dbReference type="ARBA" id="ARBA00023163"/>
    </source>
</evidence>
<dbReference type="FunFam" id="3.20.20.70:FF:000135">
    <property type="entry name" value="Pentafunctional AROM polypeptide"/>
    <property type="match status" value="1"/>
</dbReference>
<keyword evidence="4" id="KW-0804">Transcription</keyword>
<dbReference type="CDD" id="cd12148">
    <property type="entry name" value="fungal_TF_MHR"/>
    <property type="match status" value="1"/>
</dbReference>
<dbReference type="EMBL" id="QWIT01000240">
    <property type="protein sequence ID" value="RMZ27616.1"/>
    <property type="molecule type" value="Genomic_DNA"/>
</dbReference>
<accession>A0A3M7IQM7</accession>
<evidence type="ECO:0000313" key="9">
    <source>
        <dbReference type="Proteomes" id="UP000281677"/>
    </source>
</evidence>
<feature type="region of interest" description="Disordered" evidence="6">
    <location>
        <begin position="1449"/>
        <end position="1574"/>
    </location>
</feature>
<comment type="caution">
    <text evidence="8">The sequence shown here is derived from an EMBL/GenBank/DDBJ whole genome shotgun (WGS) entry which is preliminary data.</text>
</comment>
<evidence type="ECO:0000259" key="7">
    <source>
        <dbReference type="SMART" id="SM00906"/>
    </source>
</evidence>
<dbReference type="GO" id="GO:0008270">
    <property type="term" value="F:zinc ion binding"/>
    <property type="evidence" value="ECO:0007669"/>
    <property type="project" value="InterPro"/>
</dbReference>
<dbReference type="SUPFAM" id="SSF51569">
    <property type="entry name" value="Aldolase"/>
    <property type="match status" value="1"/>
</dbReference>
<dbReference type="GO" id="GO:0000981">
    <property type="term" value="F:DNA-binding transcription factor activity, RNA polymerase II-specific"/>
    <property type="evidence" value="ECO:0007669"/>
    <property type="project" value="InterPro"/>
</dbReference>
<dbReference type="Pfam" id="PF01487">
    <property type="entry name" value="DHquinase_I"/>
    <property type="match status" value="1"/>
</dbReference>
<dbReference type="PANTHER" id="PTHR47338:SF4">
    <property type="entry name" value="ZN(II)2CYS6 TRANSCRIPTION FACTOR (EUROFUNG)"/>
    <property type="match status" value="1"/>
</dbReference>
<evidence type="ECO:0000256" key="2">
    <source>
        <dbReference type="ARBA" id="ARBA00022723"/>
    </source>
</evidence>
<feature type="region of interest" description="Disordered" evidence="6">
    <location>
        <begin position="913"/>
        <end position="956"/>
    </location>
</feature>
<dbReference type="GO" id="GO:0005634">
    <property type="term" value="C:nucleus"/>
    <property type="evidence" value="ECO:0007669"/>
    <property type="project" value="UniProtKB-SubCell"/>
</dbReference>
<feature type="compositionally biased region" description="Low complexity" evidence="6">
    <location>
        <begin position="1513"/>
        <end position="1527"/>
    </location>
</feature>
<dbReference type="InterPro" id="IPR036864">
    <property type="entry name" value="Zn2-C6_fun-type_DNA-bd_sf"/>
</dbReference>
<dbReference type="GO" id="GO:0003855">
    <property type="term" value="F:3-dehydroquinate dehydratase activity"/>
    <property type="evidence" value="ECO:0007669"/>
    <property type="project" value="InterPro"/>
</dbReference>
<comment type="subcellular location">
    <subcellularLocation>
        <location evidence="1">Nucleus</location>
    </subcellularLocation>
</comment>
<evidence type="ECO:0000256" key="6">
    <source>
        <dbReference type="SAM" id="MobiDB-lite"/>
    </source>
</evidence>
<dbReference type="VEuPathDB" id="FungiDB:BTJ68_09365"/>
<evidence type="ECO:0000256" key="5">
    <source>
        <dbReference type="ARBA" id="ARBA00023242"/>
    </source>
</evidence>
<sequence>MARSACDWRRAQSPIRTDPGAFRIKCDRCACNSTSILPSNRCPGPSLTPERHVGAAVHRTAAPDLPQHPSRTRRGRHLHSVTTLATTSRQSSYERVAVEACGATPMPSAMNKPNGVMKIEEIIHNETPRLLVLHDRGQEDIVRVIADVLGQAYVLVPSLDGAAGQPDNVVIGMDNGKIKKREDLRRKGRTTVTTHCIDALDLRDEDVTSYCDYEYLYTEKPFVRRDVARFLGFVLGQIKPHEDLKKKARTTLLSTTFPDVRTALPNLDILSVGADSVELRVDLLQEPTPDSPIMSVPSIKYVGEQVMLLRQRTELPIIFTTRCTKENGRFPMDDPMLFYQYLRKAVQWGCEYIDVELWLPEEIRQKLAAEKGSSRIISAWHDFSGKFKWSSAEAQQLFREGAVYGDIVKMIALSNTTEENYELEYFRSVIQTSYAHPPLSGLNMGSVGQLSRTLNKVFTPITHPLLPMIAAPGQLSAAEINSTLHSMGQMPKLDMYAIGNVRQNGQAMFFEKCLNELSLPHQLLCIERIAPGAIERFISTPTFGGAHINPPLPASASFLPKLSNAATAVGQVDTVVAHSTPSGKLLMGDNSTWKGIRATLTREFVPSAYAGQAALVLASQESQAAAAMFALMSLNIGPIYTIGFQAKGMAASNVHQFRGLDDMKKMEAPFVIISALPAEKSFIVSPLLKHYSSMVKKRESGKVFVDLSNGVRGKGDSVATAASLGWSAYGIADVNAWTTVETLRLLVGQNVPYDFRVAAVQEKLERSVEERRATPEPAMSAGRLMQAFIREWVLPSDHSNQTRALEPSSAHVVPMQRRPMHTEWLKPSCEACQVFNVACIYDAIPKKRGPKTDVLEALLKRVNGLEKRLKDEKNPESADADNATTEGASAAQDESHVDATSAVEQDAVQPLGGTEASRAETKQPEPQPTEQTQTTPAKPQPQLQAQPQAQAHQHEQLQAVQSQAFAEALIDIYFARLHGKPYYILDEPATRQRLRDGQLPRFLNNAIYAVSIRHATHMCGGLGAAIGYSQEHARQARQEIDVDEPSIEHLQALLLLTMASFQSGRGKRSYMLLSHAISMAFALSLHRELPSQLRISPSEREGRRKLFWTCYLMDRFTVSGSKRPTLISDEAICLRLPAWLPAGAHLPVDGNFFPNGSSLPYAAGMSTAGQGIGAMLVEIVRVLGVTNRYLAAGGVKGDSHFPWHAQSTLSRIRSDLDYWAANTHDAFASLDALFGQSDSSTLVLSKLIYHLIHCLIYRPFLPIDLAELSGSGQHQSWQIEATNLCFLHANAIAELVEIGKTTSITDWPSFVGYCICTAGTIHVHGAHYLSLREGDVFGHSADFLNREMAQLYELRYVWAGVQHQRETLQAVYASHSQLVKSLTANPTRFSPVFQMEDFFDRYPGSYIDGAHVTFPDVDLEMMMQDTVQSYHNGLSNGSFDGWMNQPMPEVNSGHQPMAPSQYMTQNQMPPPDRRRKRRRTNNMTSTLQQYPTPMTEATSNGGMERQISHNNYTPAPQQQATQLQPQPSFAPDGPEQTPNPELLQNQTLSQSALSPSFNFNSPLPQGMNIPPVPSENDNIFGSQFDAMWSTTWPENSTPGGISTGSGNTDEKDPFLNFLEQLAQNESGQGDLDFFLNGQGGEQGFGGT</sequence>
<keyword evidence="2" id="KW-0479">Metal-binding</keyword>
<dbReference type="InterPro" id="IPR050815">
    <property type="entry name" value="TF_fung"/>
</dbReference>
<feature type="region of interest" description="Disordered" evidence="6">
    <location>
        <begin position="868"/>
        <end position="901"/>
    </location>
</feature>
<gene>
    <name evidence="8" type="ORF">D0859_08319</name>
</gene>
<dbReference type="Gene3D" id="4.10.240.10">
    <property type="entry name" value="Zn(2)-C6 fungal-type DNA-binding domain"/>
    <property type="match status" value="1"/>
</dbReference>
<dbReference type="Gene3D" id="3.40.50.10860">
    <property type="entry name" value="Leucine Dehydrogenase, chain A, domain 1"/>
    <property type="match status" value="1"/>
</dbReference>
<dbReference type="GO" id="GO:0003677">
    <property type="term" value="F:DNA binding"/>
    <property type="evidence" value="ECO:0007669"/>
    <property type="project" value="InterPro"/>
</dbReference>
<organism evidence="8 9">
    <name type="scientific">Hortaea werneckii</name>
    <name type="common">Black yeast</name>
    <name type="synonym">Cladosporium werneckii</name>
    <dbReference type="NCBI Taxonomy" id="91943"/>
    <lineage>
        <taxon>Eukaryota</taxon>
        <taxon>Fungi</taxon>
        <taxon>Dikarya</taxon>
        <taxon>Ascomycota</taxon>
        <taxon>Pezizomycotina</taxon>
        <taxon>Dothideomycetes</taxon>
        <taxon>Dothideomycetidae</taxon>
        <taxon>Mycosphaerellales</taxon>
        <taxon>Teratosphaeriaceae</taxon>
        <taxon>Hortaea</taxon>
    </lineage>
</organism>
<evidence type="ECO:0000256" key="1">
    <source>
        <dbReference type="ARBA" id="ARBA00004123"/>
    </source>
</evidence>
<feature type="domain" description="Xylanolytic transcriptional activator regulatory" evidence="7">
    <location>
        <begin position="1069"/>
        <end position="1143"/>
    </location>
</feature>
<feature type="compositionally biased region" description="Low complexity" evidence="6">
    <location>
        <begin position="928"/>
        <end position="956"/>
    </location>
</feature>
<dbReference type="Proteomes" id="UP000281677">
    <property type="component" value="Unassembled WGS sequence"/>
</dbReference>
<dbReference type="PANTHER" id="PTHR47338">
    <property type="entry name" value="ZN(II)2CYS6 TRANSCRIPTION FACTOR (EUROFUNG)-RELATED"/>
    <property type="match status" value="1"/>
</dbReference>
<dbReference type="CDD" id="cd00502">
    <property type="entry name" value="DHQase_I"/>
    <property type="match status" value="1"/>
</dbReference>
<dbReference type="InterPro" id="IPR007219">
    <property type="entry name" value="XnlR_reg_dom"/>
</dbReference>
<evidence type="ECO:0000256" key="3">
    <source>
        <dbReference type="ARBA" id="ARBA00023015"/>
    </source>
</evidence>
<dbReference type="InterPro" id="IPR001381">
    <property type="entry name" value="DHquinase_I"/>
</dbReference>
<keyword evidence="3" id="KW-0805">Transcription regulation</keyword>